<comment type="caution">
    <text evidence="1">The sequence shown here is derived from an EMBL/GenBank/DDBJ whole genome shotgun (WGS) entry which is preliminary data.</text>
</comment>
<gene>
    <name evidence="1" type="ORF">B7P34_04710</name>
</gene>
<dbReference type="OrthoDB" id="4181402at2"/>
<accession>A0A9X7PJ76</accession>
<keyword evidence="2" id="KW-1185">Reference proteome</keyword>
<protein>
    <submittedName>
        <fullName evidence="1">Uncharacterized protein</fullName>
    </submittedName>
</protein>
<organism evidence="1 2">
    <name type="scientific">Streptosporangium nondiastaticum</name>
    <dbReference type="NCBI Taxonomy" id="35764"/>
    <lineage>
        <taxon>Bacteria</taxon>
        <taxon>Bacillati</taxon>
        <taxon>Actinomycetota</taxon>
        <taxon>Actinomycetes</taxon>
        <taxon>Streptosporangiales</taxon>
        <taxon>Streptosporangiaceae</taxon>
        <taxon>Streptosporangium</taxon>
    </lineage>
</organism>
<dbReference type="Proteomes" id="UP000242427">
    <property type="component" value="Unassembled WGS sequence"/>
</dbReference>
<proteinExistence type="predicted"/>
<dbReference type="EMBL" id="PXWG01000006">
    <property type="protein sequence ID" value="PSJ29816.1"/>
    <property type="molecule type" value="Genomic_DNA"/>
</dbReference>
<dbReference type="AlphaFoldDB" id="A0A9X7PJ76"/>
<sequence>MATRDDKTQQAREEIEASLKDDPLARDILAVLRKHKAAERAHATAVAVRREGARQVAGADVVDAEAAEHLTLAEVARIRAAYKVAEAATPRVILEEDAKGRPANHIAADLGLSASYVSRFLREHKAAEQPKK</sequence>
<reference evidence="1 2" key="1">
    <citation type="submission" date="2018-03" db="EMBL/GenBank/DDBJ databases">
        <title>Chitinolytic properties of Streptosporangium nondiastaticum TBG75A20.</title>
        <authorList>
            <person name="Gayathri V."/>
            <person name="Shiburaj S."/>
        </authorList>
    </citation>
    <scope>NUCLEOTIDE SEQUENCE [LARGE SCALE GENOMIC DNA]</scope>
    <source>
        <strain evidence="1 2">TBG75A20</strain>
    </source>
</reference>
<dbReference type="RefSeq" id="WP_106674502.1">
    <property type="nucleotide sequence ID" value="NZ_PXWG01000006.1"/>
</dbReference>
<evidence type="ECO:0000313" key="1">
    <source>
        <dbReference type="EMBL" id="PSJ29816.1"/>
    </source>
</evidence>
<name>A0A9X7PJ76_9ACTN</name>
<evidence type="ECO:0000313" key="2">
    <source>
        <dbReference type="Proteomes" id="UP000242427"/>
    </source>
</evidence>